<dbReference type="Gene3D" id="1.10.30.50">
    <property type="match status" value="1"/>
</dbReference>
<evidence type="ECO:0000313" key="2">
    <source>
        <dbReference type="EMBL" id="CRH07181.1"/>
    </source>
</evidence>
<name>A0A1S7LMW8_MAGMO</name>
<protein>
    <recommendedName>
        <fullName evidence="1">HNH domain-containing protein</fullName>
    </recommendedName>
</protein>
<dbReference type="EMBL" id="LO017727">
    <property type="protein sequence ID" value="CRH07181.1"/>
    <property type="molecule type" value="Genomic_DNA"/>
</dbReference>
<dbReference type="CDD" id="cd00085">
    <property type="entry name" value="HNHc"/>
    <property type="match status" value="1"/>
</dbReference>
<proteinExistence type="predicted"/>
<dbReference type="InterPro" id="IPR002711">
    <property type="entry name" value="HNH"/>
</dbReference>
<dbReference type="GO" id="GO:0008270">
    <property type="term" value="F:zinc ion binding"/>
    <property type="evidence" value="ECO:0007669"/>
    <property type="project" value="InterPro"/>
</dbReference>
<feature type="domain" description="HNH" evidence="1">
    <location>
        <begin position="38"/>
        <end position="83"/>
    </location>
</feature>
<gene>
    <name evidence="2" type="ORF">MAGMO_3035</name>
</gene>
<sequence length="233" mass="26315">MRPIKRGDIPKESDGSDIYFNEYQQARDYLEQRMGHYCSYCETPQYSGADVEHVQPKSIEPDLALTWENFLLACTNCNSTKGSQPIDLQAYYWPDSDNTMLAFEYFPEGRIKAAKRLNAAQIEIANRTLQLTGLDRVPGHSKLSPKDKRYKNRKEVWGIAHEAKKDLSTSDIPILRKQIIQLALASGFFSIWMTVFADNPEMRNALIDAFPGTRGSGCFDDNGAVIPRPGGDL</sequence>
<organism evidence="2">
    <name type="scientific">Magnetococcus massalia (strain MO-1)</name>
    <dbReference type="NCBI Taxonomy" id="451514"/>
    <lineage>
        <taxon>Bacteria</taxon>
        <taxon>Pseudomonadati</taxon>
        <taxon>Pseudomonadota</taxon>
        <taxon>Magnetococcia</taxon>
        <taxon>Magnetococcales</taxon>
        <taxon>Magnetococcaceae</taxon>
        <taxon>Magnetococcus</taxon>
    </lineage>
</organism>
<evidence type="ECO:0000259" key="1">
    <source>
        <dbReference type="Pfam" id="PF01844"/>
    </source>
</evidence>
<reference evidence="2" key="1">
    <citation type="submission" date="2015-04" db="EMBL/GenBank/DDBJ databases">
        <authorList>
            <person name="Syromyatnikov M.Y."/>
            <person name="Popov V.N."/>
        </authorList>
    </citation>
    <scope>NUCLEOTIDE SEQUENCE</scope>
    <source>
        <strain evidence="2">MO-1</strain>
    </source>
</reference>
<accession>A0A1S7LMW8</accession>
<dbReference type="GO" id="GO:0003676">
    <property type="term" value="F:nucleic acid binding"/>
    <property type="evidence" value="ECO:0007669"/>
    <property type="project" value="InterPro"/>
</dbReference>
<dbReference type="GO" id="GO:0004519">
    <property type="term" value="F:endonuclease activity"/>
    <property type="evidence" value="ECO:0007669"/>
    <property type="project" value="InterPro"/>
</dbReference>
<dbReference type="InterPro" id="IPR003615">
    <property type="entry name" value="HNH_nuc"/>
</dbReference>
<dbReference type="AlphaFoldDB" id="A0A1S7LMW8"/>
<dbReference type="Pfam" id="PF01844">
    <property type="entry name" value="HNH"/>
    <property type="match status" value="1"/>
</dbReference>